<dbReference type="OMA" id="WTLCFRP"/>
<dbReference type="Proteomes" id="UP000241394">
    <property type="component" value="Chromosome LG11"/>
</dbReference>
<keyword evidence="2" id="KW-1185">Reference proteome</keyword>
<gene>
    <name evidence="1" type="ORF">CEY00_Acc00048</name>
</gene>
<proteinExistence type="predicted"/>
<name>A0A2R6QZ45_ACTCC</name>
<evidence type="ECO:0000313" key="1">
    <source>
        <dbReference type="EMBL" id="PSS17660.1"/>
    </source>
</evidence>
<dbReference type="InParanoid" id="A0A2R6QZ45"/>
<dbReference type="OrthoDB" id="1620383at2759"/>
<protein>
    <submittedName>
        <fullName evidence="1">Prephenate decarboxylase</fullName>
    </submittedName>
</protein>
<organism evidence="1 2">
    <name type="scientific">Actinidia chinensis var. chinensis</name>
    <name type="common">Chinese soft-hair kiwi</name>
    <dbReference type="NCBI Taxonomy" id="1590841"/>
    <lineage>
        <taxon>Eukaryota</taxon>
        <taxon>Viridiplantae</taxon>
        <taxon>Streptophyta</taxon>
        <taxon>Embryophyta</taxon>
        <taxon>Tracheophyta</taxon>
        <taxon>Spermatophyta</taxon>
        <taxon>Magnoliopsida</taxon>
        <taxon>eudicotyledons</taxon>
        <taxon>Gunneridae</taxon>
        <taxon>Pentapetalae</taxon>
        <taxon>asterids</taxon>
        <taxon>Ericales</taxon>
        <taxon>Actinidiaceae</taxon>
        <taxon>Actinidia</taxon>
    </lineage>
</organism>
<sequence>MYIYEGRMWRRHIEMEGLMGFNFKSYFLLPTKGILVKVISNLRDRAKGNRNGLVSLYKDMEACAGYKDLQVMWEMIHSSGQPQAHNKIRTRPSQWMFCFRPT</sequence>
<dbReference type="PANTHER" id="PTHR33181">
    <property type="entry name" value="OS01G0778500 PROTEIN"/>
    <property type="match status" value="1"/>
</dbReference>
<accession>A0A2R6QZ45</accession>
<reference evidence="2" key="2">
    <citation type="journal article" date="2018" name="BMC Genomics">
        <title>A manually annotated Actinidia chinensis var. chinensis (kiwifruit) genome highlights the challenges associated with draft genomes and gene prediction in plants.</title>
        <authorList>
            <person name="Pilkington S.M."/>
            <person name="Crowhurst R."/>
            <person name="Hilario E."/>
            <person name="Nardozza S."/>
            <person name="Fraser L."/>
            <person name="Peng Y."/>
            <person name="Gunaseelan K."/>
            <person name="Simpson R."/>
            <person name="Tahir J."/>
            <person name="Deroles S.C."/>
            <person name="Templeton K."/>
            <person name="Luo Z."/>
            <person name="Davy M."/>
            <person name="Cheng C."/>
            <person name="McNeilage M."/>
            <person name="Scaglione D."/>
            <person name="Liu Y."/>
            <person name="Zhang Q."/>
            <person name="Datson P."/>
            <person name="De Silva N."/>
            <person name="Gardiner S.E."/>
            <person name="Bassett H."/>
            <person name="Chagne D."/>
            <person name="McCallum J."/>
            <person name="Dzierzon H."/>
            <person name="Deng C."/>
            <person name="Wang Y.Y."/>
            <person name="Barron L."/>
            <person name="Manako K."/>
            <person name="Bowen J."/>
            <person name="Foster T.M."/>
            <person name="Erridge Z.A."/>
            <person name="Tiffin H."/>
            <person name="Waite C.N."/>
            <person name="Davies K.M."/>
            <person name="Grierson E.P."/>
            <person name="Laing W.A."/>
            <person name="Kirk R."/>
            <person name="Chen X."/>
            <person name="Wood M."/>
            <person name="Montefiori M."/>
            <person name="Brummell D.A."/>
            <person name="Schwinn K.E."/>
            <person name="Catanach A."/>
            <person name="Fullerton C."/>
            <person name="Li D."/>
            <person name="Meiyalaghan S."/>
            <person name="Nieuwenhuizen N."/>
            <person name="Read N."/>
            <person name="Prakash R."/>
            <person name="Hunter D."/>
            <person name="Zhang H."/>
            <person name="McKenzie M."/>
            <person name="Knabel M."/>
            <person name="Harris A."/>
            <person name="Allan A.C."/>
            <person name="Gleave A."/>
            <person name="Chen A."/>
            <person name="Janssen B.J."/>
            <person name="Plunkett B."/>
            <person name="Ampomah-Dwamena C."/>
            <person name="Voogd C."/>
            <person name="Leif D."/>
            <person name="Lafferty D."/>
            <person name="Souleyre E.J.F."/>
            <person name="Varkonyi-Gasic E."/>
            <person name="Gambi F."/>
            <person name="Hanley J."/>
            <person name="Yao J.L."/>
            <person name="Cheung J."/>
            <person name="David K.M."/>
            <person name="Warren B."/>
            <person name="Marsh K."/>
            <person name="Snowden K.C."/>
            <person name="Lin-Wang K."/>
            <person name="Brian L."/>
            <person name="Martinez-Sanchez M."/>
            <person name="Wang M."/>
            <person name="Ileperuma N."/>
            <person name="Macnee N."/>
            <person name="Campin R."/>
            <person name="McAtee P."/>
            <person name="Drummond R.S.M."/>
            <person name="Espley R.V."/>
            <person name="Ireland H.S."/>
            <person name="Wu R."/>
            <person name="Atkinson R.G."/>
            <person name="Karunairetnam S."/>
            <person name="Bulley S."/>
            <person name="Chunkath S."/>
            <person name="Hanley Z."/>
            <person name="Storey R."/>
            <person name="Thrimawithana A.H."/>
            <person name="Thomson S."/>
            <person name="David C."/>
            <person name="Testolin R."/>
            <person name="Huang H."/>
            <person name="Hellens R.P."/>
            <person name="Schaffer R.J."/>
        </authorList>
    </citation>
    <scope>NUCLEOTIDE SEQUENCE [LARGE SCALE GENOMIC DNA]</scope>
    <source>
        <strain evidence="2">cv. Red5</strain>
    </source>
</reference>
<reference evidence="1 2" key="1">
    <citation type="submission" date="2017-07" db="EMBL/GenBank/DDBJ databases">
        <title>An improved, manually edited Actinidia chinensis var. chinensis (kiwifruit) genome highlights the challenges associated with draft genomes and gene prediction in plants.</title>
        <authorList>
            <person name="Pilkington S."/>
            <person name="Crowhurst R."/>
            <person name="Hilario E."/>
            <person name="Nardozza S."/>
            <person name="Fraser L."/>
            <person name="Peng Y."/>
            <person name="Gunaseelan K."/>
            <person name="Simpson R."/>
            <person name="Tahir J."/>
            <person name="Deroles S."/>
            <person name="Templeton K."/>
            <person name="Luo Z."/>
            <person name="Davy M."/>
            <person name="Cheng C."/>
            <person name="Mcneilage M."/>
            <person name="Scaglione D."/>
            <person name="Liu Y."/>
            <person name="Zhang Q."/>
            <person name="Datson P."/>
            <person name="De Silva N."/>
            <person name="Gardiner S."/>
            <person name="Bassett H."/>
            <person name="Chagne D."/>
            <person name="Mccallum J."/>
            <person name="Dzierzon H."/>
            <person name="Deng C."/>
            <person name="Wang Y.-Y."/>
            <person name="Barron N."/>
            <person name="Manako K."/>
            <person name="Bowen J."/>
            <person name="Foster T."/>
            <person name="Erridge Z."/>
            <person name="Tiffin H."/>
            <person name="Waite C."/>
            <person name="Davies K."/>
            <person name="Grierson E."/>
            <person name="Laing W."/>
            <person name="Kirk R."/>
            <person name="Chen X."/>
            <person name="Wood M."/>
            <person name="Montefiori M."/>
            <person name="Brummell D."/>
            <person name="Schwinn K."/>
            <person name="Catanach A."/>
            <person name="Fullerton C."/>
            <person name="Li D."/>
            <person name="Meiyalaghan S."/>
            <person name="Nieuwenhuizen N."/>
            <person name="Read N."/>
            <person name="Prakash R."/>
            <person name="Hunter D."/>
            <person name="Zhang H."/>
            <person name="Mckenzie M."/>
            <person name="Knabel M."/>
            <person name="Harris A."/>
            <person name="Allan A."/>
            <person name="Chen A."/>
            <person name="Janssen B."/>
            <person name="Plunkett B."/>
            <person name="Dwamena C."/>
            <person name="Voogd C."/>
            <person name="Leif D."/>
            <person name="Lafferty D."/>
            <person name="Souleyre E."/>
            <person name="Varkonyi-Gasic E."/>
            <person name="Gambi F."/>
            <person name="Hanley J."/>
            <person name="Yao J.-L."/>
            <person name="Cheung J."/>
            <person name="David K."/>
            <person name="Warren B."/>
            <person name="Marsh K."/>
            <person name="Snowden K."/>
            <person name="Lin-Wang K."/>
            <person name="Brian L."/>
            <person name="Martinez-Sanchez M."/>
            <person name="Wang M."/>
            <person name="Ileperuma N."/>
            <person name="Macnee N."/>
            <person name="Campin R."/>
            <person name="Mcatee P."/>
            <person name="Drummond R."/>
            <person name="Espley R."/>
            <person name="Ireland H."/>
            <person name="Wu R."/>
            <person name="Atkinson R."/>
            <person name="Karunairetnam S."/>
            <person name="Bulley S."/>
            <person name="Chunkath S."/>
            <person name="Hanley Z."/>
            <person name="Storey R."/>
            <person name="Thrimawithana A."/>
            <person name="Thomson S."/>
            <person name="David C."/>
            <person name="Testolin R."/>
        </authorList>
    </citation>
    <scope>NUCLEOTIDE SEQUENCE [LARGE SCALE GENOMIC DNA]</scope>
    <source>
        <strain evidence="2">cv. Red5</strain>
        <tissue evidence="1">Young leaf</tissue>
    </source>
</reference>
<comment type="caution">
    <text evidence="1">The sequence shown here is derived from an EMBL/GenBank/DDBJ whole genome shotgun (WGS) entry which is preliminary data.</text>
</comment>
<evidence type="ECO:0000313" key="2">
    <source>
        <dbReference type="Proteomes" id="UP000241394"/>
    </source>
</evidence>
<dbReference type="PANTHER" id="PTHR33181:SF15">
    <property type="entry name" value="PROTEIN FAR1-RELATED SEQUENCE"/>
    <property type="match status" value="1"/>
</dbReference>
<dbReference type="EMBL" id="NKQK01000011">
    <property type="protein sequence ID" value="PSS17660.1"/>
    <property type="molecule type" value="Genomic_DNA"/>
</dbReference>
<dbReference type="Gramene" id="PSS17660">
    <property type="protein sequence ID" value="PSS17660"/>
    <property type="gene ID" value="CEY00_Acc00048"/>
</dbReference>
<dbReference type="AlphaFoldDB" id="A0A2R6QZ45"/>